<gene>
    <name evidence="2" type="ORF">MRATA1EN1_LOCUS5413</name>
</gene>
<accession>A0ABN8Y9C0</accession>
<evidence type="ECO:0000256" key="1">
    <source>
        <dbReference type="SAM" id="MobiDB-lite"/>
    </source>
</evidence>
<proteinExistence type="predicted"/>
<protein>
    <submittedName>
        <fullName evidence="2">Uncharacterized protein</fullName>
    </submittedName>
</protein>
<keyword evidence="3" id="KW-1185">Reference proteome</keyword>
<feature type="compositionally biased region" description="Polar residues" evidence="1">
    <location>
        <begin position="90"/>
        <end position="100"/>
    </location>
</feature>
<name>A0ABN8Y9C0_RANTA</name>
<feature type="region of interest" description="Disordered" evidence="1">
    <location>
        <begin position="158"/>
        <end position="180"/>
    </location>
</feature>
<dbReference type="EMBL" id="OX459950">
    <property type="protein sequence ID" value="CAI9156451.1"/>
    <property type="molecule type" value="Genomic_DNA"/>
</dbReference>
<evidence type="ECO:0000313" key="3">
    <source>
        <dbReference type="Proteomes" id="UP001176941"/>
    </source>
</evidence>
<reference evidence="2" key="1">
    <citation type="submission" date="2023-04" db="EMBL/GenBank/DDBJ databases">
        <authorList>
            <consortium name="ELIXIR-Norway"/>
        </authorList>
    </citation>
    <scope>NUCLEOTIDE SEQUENCE [LARGE SCALE GENOMIC DNA]</scope>
</reference>
<sequence length="180" mass="19568">MSLPGRRRGKLGLGNLSGLVQARRKLKNFPSKTATSRRDKKQLKVINPCQPADPEVRVRLEAGEGTSACPPRGAECQIRRGAGSPKMLGSQGSRRPQQMLSRPVQRRGAGVQAAPTRGQRSRRAPPRAATACLCGARVAVLLEANFDRFTQRKHTLREDGEGLAASRFLNPEPELNQEAG</sequence>
<organism evidence="2 3">
    <name type="scientific">Rangifer tarandus platyrhynchus</name>
    <name type="common">Svalbard reindeer</name>
    <dbReference type="NCBI Taxonomy" id="3082113"/>
    <lineage>
        <taxon>Eukaryota</taxon>
        <taxon>Metazoa</taxon>
        <taxon>Chordata</taxon>
        <taxon>Craniata</taxon>
        <taxon>Vertebrata</taxon>
        <taxon>Euteleostomi</taxon>
        <taxon>Mammalia</taxon>
        <taxon>Eutheria</taxon>
        <taxon>Laurasiatheria</taxon>
        <taxon>Artiodactyla</taxon>
        <taxon>Ruminantia</taxon>
        <taxon>Pecora</taxon>
        <taxon>Cervidae</taxon>
        <taxon>Odocoileinae</taxon>
        <taxon>Rangifer</taxon>
    </lineage>
</organism>
<feature type="region of interest" description="Disordered" evidence="1">
    <location>
        <begin position="63"/>
        <end position="127"/>
    </location>
</feature>
<dbReference type="Proteomes" id="UP001176941">
    <property type="component" value="Chromosome 14"/>
</dbReference>
<evidence type="ECO:0000313" key="2">
    <source>
        <dbReference type="EMBL" id="CAI9156451.1"/>
    </source>
</evidence>